<keyword evidence="3" id="KW-1185">Reference proteome</keyword>
<dbReference type="GO" id="GO:0005524">
    <property type="term" value="F:ATP binding"/>
    <property type="evidence" value="ECO:0007669"/>
    <property type="project" value="InterPro"/>
</dbReference>
<evidence type="ECO:0000313" key="2">
    <source>
        <dbReference type="EMBL" id="MBB4026500.1"/>
    </source>
</evidence>
<dbReference type="GeneID" id="93101862"/>
<protein>
    <recommendedName>
        <fullName evidence="1">ATPase domain-containing protein</fullName>
    </recommendedName>
</protein>
<dbReference type="Proteomes" id="UP000546007">
    <property type="component" value="Unassembled WGS sequence"/>
</dbReference>
<dbReference type="AlphaFoldDB" id="A0A7W6HWY6"/>
<feature type="domain" description="ATPase" evidence="1">
    <location>
        <begin position="19"/>
        <end position="241"/>
    </location>
</feature>
<dbReference type="InterPro" id="IPR011579">
    <property type="entry name" value="ATPase_dom"/>
</dbReference>
<evidence type="ECO:0000313" key="3">
    <source>
        <dbReference type="Proteomes" id="UP000546007"/>
    </source>
</evidence>
<dbReference type="OrthoDB" id="9805535at2"/>
<dbReference type="RefSeq" id="WP_124318359.1">
    <property type="nucleotide sequence ID" value="NZ_AP028155.1"/>
</dbReference>
<comment type="caution">
    <text evidence="2">The sequence shown here is derived from an EMBL/GenBank/DDBJ whole genome shotgun (WGS) entry which is preliminary data.</text>
</comment>
<gene>
    <name evidence="2" type="ORF">GGR14_002294</name>
</gene>
<dbReference type="SUPFAM" id="SSF52540">
    <property type="entry name" value="P-loop containing nucleoside triphosphate hydrolases"/>
    <property type="match status" value="1"/>
</dbReference>
<dbReference type="PANTHER" id="PTHR34301:SF8">
    <property type="entry name" value="ATPASE DOMAIN-CONTAINING PROTEIN"/>
    <property type="match status" value="1"/>
</dbReference>
<organism evidence="2 3">
    <name type="scientific">Butyricimonas faecihominis</name>
    <dbReference type="NCBI Taxonomy" id="1472416"/>
    <lineage>
        <taxon>Bacteria</taxon>
        <taxon>Pseudomonadati</taxon>
        <taxon>Bacteroidota</taxon>
        <taxon>Bacteroidia</taxon>
        <taxon>Bacteroidales</taxon>
        <taxon>Odoribacteraceae</taxon>
        <taxon>Butyricimonas</taxon>
    </lineage>
</organism>
<dbReference type="Pfam" id="PF01637">
    <property type="entry name" value="ATPase_2"/>
    <property type="match status" value="1"/>
</dbReference>
<dbReference type="EMBL" id="JACIES010000005">
    <property type="protein sequence ID" value="MBB4026500.1"/>
    <property type="molecule type" value="Genomic_DNA"/>
</dbReference>
<dbReference type="InterPro" id="IPR027417">
    <property type="entry name" value="P-loop_NTPase"/>
</dbReference>
<reference evidence="2 3" key="1">
    <citation type="submission" date="2020-08" db="EMBL/GenBank/DDBJ databases">
        <title>Genomic Encyclopedia of Type Strains, Phase IV (KMG-IV): sequencing the most valuable type-strain genomes for metagenomic binning, comparative biology and taxonomic classification.</title>
        <authorList>
            <person name="Goeker M."/>
        </authorList>
    </citation>
    <scope>NUCLEOTIDE SEQUENCE [LARGE SCALE GENOMIC DNA]</scope>
    <source>
        <strain evidence="2 3">DSM 105721</strain>
    </source>
</reference>
<name>A0A7W6HWY6_9BACT</name>
<dbReference type="Gene3D" id="3.40.50.300">
    <property type="entry name" value="P-loop containing nucleotide triphosphate hydrolases"/>
    <property type="match status" value="1"/>
</dbReference>
<evidence type="ECO:0000259" key="1">
    <source>
        <dbReference type="Pfam" id="PF01637"/>
    </source>
</evidence>
<accession>A0A7W6HWY6</accession>
<sequence length="378" mass="44119">MEKIINPFLIKGYAGKELFCDREQELDILYKNVCNGVDTTLISPRRIGKTGLILRFFDYLKEKAWGECVYVDIYASRNLEDLVRLLAEAILLKFPEKTNIGKRFMTFLKGLRPLIGYDALTGEPQVQIVYQMAQEKENTLKGVLDFLDSQNVNIVLAIDEFQQITEYPEQNMEALLRTYIQQLKNIRFIFSGSQRAMMLEIFSNANRPFFASTQYLAIEKIQQDVYATFITDLFERYGKQIDPNCVAEILNWSRRHTFYTQSLCNRIFAMGTSHVTTEQVKWACSDLLERNEPVFLQYRQLLTPIQWNFLIAIAKEHEVKQISAQHFISKYGIGSPANARRLAKAMIEKELVLETVDKTGVTYQVYDVFFSRWLEREY</sequence>
<dbReference type="PANTHER" id="PTHR34301">
    <property type="entry name" value="DNA-BINDING PROTEIN-RELATED"/>
    <property type="match status" value="1"/>
</dbReference>
<proteinExistence type="predicted"/>